<feature type="region of interest" description="Disordered" evidence="1">
    <location>
        <begin position="42"/>
        <end position="63"/>
    </location>
</feature>
<dbReference type="KEGG" id="srm:SRM_00548"/>
<reference evidence="2 3" key="1">
    <citation type="journal article" date="2010" name="ISME J.">
        <title>Fine-scale evolution: genomic, phenotypic and ecological differentiation in two coexisting Salinibacter ruber strains.</title>
        <authorList>
            <person name="Pena A."/>
            <person name="Teeling H."/>
            <person name="Huerta-Cepas J."/>
            <person name="Santos F."/>
            <person name="Yarza P."/>
            <person name="Brito-Echeverria J."/>
            <person name="Lucio M."/>
            <person name="Schmitt-Kopplin P."/>
            <person name="Meseguer I."/>
            <person name="Schenowitz C."/>
            <person name="Dossat C."/>
            <person name="Barbe V."/>
            <person name="Dopazo J."/>
            <person name="Rossello-Mora R."/>
            <person name="Schuler M."/>
            <person name="Glockner F.O."/>
            <person name="Amann R."/>
            <person name="Gabaldon T."/>
            <person name="Anton J."/>
        </authorList>
    </citation>
    <scope>NUCLEOTIDE SEQUENCE [LARGE SCALE GENOMIC DNA]</scope>
    <source>
        <strain evidence="2 3">M8</strain>
    </source>
</reference>
<sequence>MLKDLGDKAAWDLRAEESPCTGVESFARPVRPVIEAPLRARDTMRPRRHRQATGSSLGDTFGTPTGLARALFETVTGSGPALPTHCRKRASRRAGQPETIRLARSAFPWHHRSL</sequence>
<gene>
    <name evidence="2" type="ordered locus">SRM_00548</name>
</gene>
<name>D5H614_SALRM</name>
<evidence type="ECO:0000313" key="3">
    <source>
        <dbReference type="Proteomes" id="UP000000933"/>
    </source>
</evidence>
<evidence type="ECO:0000256" key="1">
    <source>
        <dbReference type="SAM" id="MobiDB-lite"/>
    </source>
</evidence>
<dbReference type="AlphaFoldDB" id="D5H614"/>
<feature type="region of interest" description="Disordered" evidence="1">
    <location>
        <begin position="78"/>
        <end position="98"/>
    </location>
</feature>
<proteinExistence type="predicted"/>
<reference evidence="3" key="2">
    <citation type="submission" date="2010-04" db="EMBL/GenBank/DDBJ databases">
        <title>Genome sequence of Salinibacter ruber M8.</title>
        <authorList>
            <consortium name="Genoscope"/>
        </authorList>
    </citation>
    <scope>NUCLEOTIDE SEQUENCE [LARGE SCALE GENOMIC DNA]</scope>
    <source>
        <strain evidence="3">M8</strain>
    </source>
</reference>
<dbReference type="EMBL" id="FP565814">
    <property type="protein sequence ID" value="CBH23469.1"/>
    <property type="molecule type" value="Genomic_DNA"/>
</dbReference>
<dbReference type="HOGENOM" id="CLU_2119396_0_0_10"/>
<organism evidence="2 3">
    <name type="scientific">Salinibacter ruber (strain M8)</name>
    <dbReference type="NCBI Taxonomy" id="761659"/>
    <lineage>
        <taxon>Bacteria</taxon>
        <taxon>Pseudomonadati</taxon>
        <taxon>Rhodothermota</taxon>
        <taxon>Rhodothermia</taxon>
        <taxon>Rhodothermales</taxon>
        <taxon>Salinibacteraceae</taxon>
        <taxon>Salinibacter</taxon>
    </lineage>
</organism>
<protein>
    <submittedName>
        <fullName evidence="2">Uncharacterized protein</fullName>
    </submittedName>
</protein>
<accession>D5H614</accession>
<evidence type="ECO:0000313" key="2">
    <source>
        <dbReference type="EMBL" id="CBH23469.1"/>
    </source>
</evidence>
<dbReference type="Proteomes" id="UP000000933">
    <property type="component" value="Chromosome"/>
</dbReference>